<dbReference type="GO" id="GO:0003735">
    <property type="term" value="F:structural constituent of ribosome"/>
    <property type="evidence" value="ECO:0007669"/>
    <property type="project" value="InterPro"/>
</dbReference>
<evidence type="ECO:0000256" key="1">
    <source>
        <dbReference type="ARBA" id="ARBA00008560"/>
    </source>
</evidence>
<dbReference type="Pfam" id="PF01783">
    <property type="entry name" value="Ribosomal_L32p"/>
    <property type="match status" value="1"/>
</dbReference>
<dbReference type="STRING" id="1802481.A2W13_00530"/>
<evidence type="ECO:0000256" key="6">
    <source>
        <dbReference type="SAM" id="MobiDB-lite"/>
    </source>
</evidence>
<gene>
    <name evidence="5" type="primary">rpmF</name>
    <name evidence="7" type="ORF">A2W13_00530</name>
</gene>
<accession>A0A1F7X770</accession>
<organism evidence="7 8">
    <name type="scientific">Candidatus Woesebacteria bacterium RBG_16_36_11</name>
    <dbReference type="NCBI Taxonomy" id="1802481"/>
    <lineage>
        <taxon>Bacteria</taxon>
        <taxon>Candidatus Woeseibacteriota</taxon>
    </lineage>
</organism>
<dbReference type="GO" id="GO:0006412">
    <property type="term" value="P:translation"/>
    <property type="evidence" value="ECO:0007669"/>
    <property type="project" value="UniProtKB-UniRule"/>
</dbReference>
<dbReference type="GO" id="GO:0015934">
    <property type="term" value="C:large ribosomal subunit"/>
    <property type="evidence" value="ECO:0007669"/>
    <property type="project" value="InterPro"/>
</dbReference>
<evidence type="ECO:0000256" key="3">
    <source>
        <dbReference type="ARBA" id="ARBA00023274"/>
    </source>
</evidence>
<dbReference type="InterPro" id="IPR011332">
    <property type="entry name" value="Ribosomal_zn-bd"/>
</dbReference>
<sequence>MAPQPKRKHTRRRSNLRKNSKSNALRFPTLVVCSSCKKLKEPHKACPNCGFYK</sequence>
<proteinExistence type="inferred from homology"/>
<evidence type="ECO:0000313" key="7">
    <source>
        <dbReference type="EMBL" id="OGM10914.1"/>
    </source>
</evidence>
<dbReference type="SUPFAM" id="SSF57829">
    <property type="entry name" value="Zn-binding ribosomal proteins"/>
    <property type="match status" value="1"/>
</dbReference>
<name>A0A1F7X770_9BACT</name>
<comment type="caution">
    <text evidence="7">The sequence shown here is derived from an EMBL/GenBank/DDBJ whole genome shotgun (WGS) entry which is preliminary data.</text>
</comment>
<dbReference type="InterPro" id="IPR002677">
    <property type="entry name" value="Ribosomal_bL32"/>
</dbReference>
<evidence type="ECO:0000256" key="4">
    <source>
        <dbReference type="ARBA" id="ARBA00035178"/>
    </source>
</evidence>
<reference evidence="7 8" key="1">
    <citation type="journal article" date="2016" name="Nat. Commun.">
        <title>Thousands of microbial genomes shed light on interconnected biogeochemical processes in an aquifer system.</title>
        <authorList>
            <person name="Anantharaman K."/>
            <person name="Brown C.T."/>
            <person name="Hug L.A."/>
            <person name="Sharon I."/>
            <person name="Castelle C.J."/>
            <person name="Probst A.J."/>
            <person name="Thomas B.C."/>
            <person name="Singh A."/>
            <person name="Wilkins M.J."/>
            <person name="Karaoz U."/>
            <person name="Brodie E.L."/>
            <person name="Williams K.H."/>
            <person name="Hubbard S.S."/>
            <person name="Banfield J.F."/>
        </authorList>
    </citation>
    <scope>NUCLEOTIDE SEQUENCE [LARGE SCALE GENOMIC DNA]</scope>
</reference>
<dbReference type="NCBIfam" id="TIGR01031">
    <property type="entry name" value="rpmF_bact"/>
    <property type="match status" value="1"/>
</dbReference>
<keyword evidence="3 5" id="KW-0687">Ribonucleoprotein</keyword>
<dbReference type="Proteomes" id="UP000178533">
    <property type="component" value="Unassembled WGS sequence"/>
</dbReference>
<dbReference type="AlphaFoldDB" id="A0A1F7X770"/>
<evidence type="ECO:0000256" key="5">
    <source>
        <dbReference type="HAMAP-Rule" id="MF_00340"/>
    </source>
</evidence>
<protein>
    <recommendedName>
        <fullName evidence="4 5">Large ribosomal subunit protein bL32</fullName>
    </recommendedName>
</protein>
<feature type="compositionally biased region" description="Basic residues" evidence="6">
    <location>
        <begin position="1"/>
        <end position="20"/>
    </location>
</feature>
<keyword evidence="2 5" id="KW-0689">Ribosomal protein</keyword>
<feature type="region of interest" description="Disordered" evidence="6">
    <location>
        <begin position="1"/>
        <end position="23"/>
    </location>
</feature>
<evidence type="ECO:0000313" key="8">
    <source>
        <dbReference type="Proteomes" id="UP000178533"/>
    </source>
</evidence>
<comment type="similarity">
    <text evidence="1 5">Belongs to the bacterial ribosomal protein bL32 family.</text>
</comment>
<dbReference type="EMBL" id="MGFT01000034">
    <property type="protein sequence ID" value="OGM10914.1"/>
    <property type="molecule type" value="Genomic_DNA"/>
</dbReference>
<evidence type="ECO:0000256" key="2">
    <source>
        <dbReference type="ARBA" id="ARBA00022980"/>
    </source>
</evidence>
<dbReference type="HAMAP" id="MF_00340">
    <property type="entry name" value="Ribosomal_bL32"/>
    <property type="match status" value="1"/>
</dbReference>